<evidence type="ECO:0000256" key="2">
    <source>
        <dbReference type="SAM" id="MobiDB-lite"/>
    </source>
</evidence>
<feature type="coiled-coil region" evidence="1">
    <location>
        <begin position="592"/>
        <end position="619"/>
    </location>
</feature>
<protein>
    <submittedName>
        <fullName evidence="3">Uncharacterized protein</fullName>
    </submittedName>
</protein>
<feature type="region of interest" description="Disordered" evidence="2">
    <location>
        <begin position="205"/>
        <end position="229"/>
    </location>
</feature>
<dbReference type="InParanoid" id="A0A078B588"/>
<feature type="region of interest" description="Disordered" evidence="2">
    <location>
        <begin position="471"/>
        <end position="495"/>
    </location>
</feature>
<feature type="region of interest" description="Disordered" evidence="2">
    <location>
        <begin position="890"/>
        <end position="912"/>
    </location>
</feature>
<feature type="compositionally biased region" description="Polar residues" evidence="2">
    <location>
        <begin position="890"/>
        <end position="900"/>
    </location>
</feature>
<feature type="compositionally biased region" description="Polar residues" evidence="2">
    <location>
        <begin position="480"/>
        <end position="493"/>
    </location>
</feature>
<dbReference type="Proteomes" id="UP000039865">
    <property type="component" value="Unassembled WGS sequence"/>
</dbReference>
<name>A0A078B588_STYLE</name>
<gene>
    <name evidence="3" type="primary">Contig12288.g13123</name>
    <name evidence="3" type="ORF">STYLEM_17553</name>
</gene>
<feature type="coiled-coil region" evidence="1">
    <location>
        <begin position="367"/>
        <end position="394"/>
    </location>
</feature>
<feature type="region of interest" description="Disordered" evidence="2">
    <location>
        <begin position="118"/>
        <end position="139"/>
    </location>
</feature>
<reference evidence="3 4" key="1">
    <citation type="submission" date="2014-06" db="EMBL/GenBank/DDBJ databases">
        <authorList>
            <person name="Swart Estienne"/>
        </authorList>
    </citation>
    <scope>NUCLEOTIDE SEQUENCE [LARGE SCALE GENOMIC DNA]</scope>
    <source>
        <strain evidence="3 4">130c</strain>
    </source>
</reference>
<dbReference type="AlphaFoldDB" id="A0A078B588"/>
<dbReference type="EMBL" id="CCKQ01016563">
    <property type="protein sequence ID" value="CDW88432.1"/>
    <property type="molecule type" value="Genomic_DNA"/>
</dbReference>
<keyword evidence="4" id="KW-1185">Reference proteome</keyword>
<keyword evidence="1" id="KW-0175">Coiled coil</keyword>
<sequence>MSATESQLSPEQLYEQIEKEYDLPIQDKSLNSLVVMQYNFRDLKKTIDFLLNNQKKQAFMIQQLIRNNNNGDKGQIQIIERIIEKVQPPPEIQKQKSIEEQKIPIRPRIDSDEFALRAGSQHQNPQGMTEDEKNQLAASQKSIDDLKKELEDLKNKIEALIGKTDTHESKIFDNSTEIENLKLQMELKALKKWLINGEGQPQTINQQDKQLSRKDSNHTNDGVQANKANTDEHIPVYTASTIEVPSNNYQAQIDELKKSIRDLSVISQRPTMTQRASTLDANNNGGNISGDELKDIKDRLKLNEIKIDDHDSKIQLILRSRKAGGNNSKQANNNEDTSTGIDIAEIIALLDQVKADLRKELAQQTDHEAVEQRVTKLELDVNQLFTELDNTKLQIQLNTEQINGHSNRLSAESDLITELQNNLRKVSDAVKQKVDGDEIDSMNTLLNELSERVQELEKGGSHIETSSNLMASTHEPRKVSQVNRRVSNPQVNPKDSKQLKELVDQGQLLKERIDKITNEVATISDLREKIKDIYLQLEKKVSIGEFTKIQTIVDECNLSMMKSKTENEFIRQSVSQTKYDIQDLQDLLRSEVQKLGIKIEEFNEKLEELYKAHNEKKAILNIPVNLDGLSKGGKNGGGKGFDAGLIVDALEKMRDYISSENKKMREDFFKLHIEIEGKMKDKLDKTDVELLEKRLYEQMDMMINEKTKRFVDKVDLKKIKVQLDKQIENLFALIQARLSAQADGDQAMLAKKPLGGWSCASCEKNLINLAGQTNDNLAWNRLPFRDPNERMAKVGQGFSKMLQMMKPLDVGQSRMAMDDTHISNITGHNFGQNASSMPDLKVGTSHIERNQNLSPAQPNQLSVKKMATTQISFQNDSVEGDAQQSLNNTYQQHNRSTTQLPKIGQKHQKPKR</sequence>
<accession>A0A078B588</accession>
<proteinExistence type="predicted"/>
<feature type="compositionally biased region" description="Polar residues" evidence="2">
    <location>
        <begin position="219"/>
        <end position="228"/>
    </location>
</feature>
<evidence type="ECO:0000313" key="3">
    <source>
        <dbReference type="EMBL" id="CDW88432.1"/>
    </source>
</evidence>
<evidence type="ECO:0000313" key="4">
    <source>
        <dbReference type="Proteomes" id="UP000039865"/>
    </source>
</evidence>
<organism evidence="3 4">
    <name type="scientific">Stylonychia lemnae</name>
    <name type="common">Ciliate</name>
    <dbReference type="NCBI Taxonomy" id="5949"/>
    <lineage>
        <taxon>Eukaryota</taxon>
        <taxon>Sar</taxon>
        <taxon>Alveolata</taxon>
        <taxon>Ciliophora</taxon>
        <taxon>Intramacronucleata</taxon>
        <taxon>Spirotrichea</taxon>
        <taxon>Stichotrichia</taxon>
        <taxon>Sporadotrichida</taxon>
        <taxon>Oxytrichidae</taxon>
        <taxon>Stylonychinae</taxon>
        <taxon>Stylonychia</taxon>
    </lineage>
</organism>
<evidence type="ECO:0000256" key="1">
    <source>
        <dbReference type="SAM" id="Coils"/>
    </source>
</evidence>
<dbReference type="OrthoDB" id="303547at2759"/>